<comment type="similarity">
    <text evidence="2 9">Belongs to the CN hydrolase family. Apolipoprotein N-acyltransferase subfamily.</text>
</comment>
<organism evidence="11 12">
    <name type="scientific">Pseudodesulfovibrio cashew</name>
    <dbReference type="NCBI Taxonomy" id="2678688"/>
    <lineage>
        <taxon>Bacteria</taxon>
        <taxon>Pseudomonadati</taxon>
        <taxon>Thermodesulfobacteriota</taxon>
        <taxon>Desulfovibrionia</taxon>
        <taxon>Desulfovibrionales</taxon>
        <taxon>Desulfovibrionaceae</taxon>
    </lineage>
</organism>
<evidence type="ECO:0000256" key="1">
    <source>
        <dbReference type="ARBA" id="ARBA00004651"/>
    </source>
</evidence>
<reference evidence="11 12" key="1">
    <citation type="submission" date="2019-11" db="EMBL/GenBank/DDBJ databases">
        <authorList>
            <person name="Zheng R.K."/>
            <person name="Sun C.M."/>
        </authorList>
    </citation>
    <scope>NUCLEOTIDE SEQUENCE [LARGE SCALE GENOMIC DNA]</scope>
    <source>
        <strain evidence="11 12">SRB007</strain>
    </source>
</reference>
<keyword evidence="7 9" id="KW-0472">Membrane</keyword>
<dbReference type="AlphaFoldDB" id="A0A6I6JE87"/>
<evidence type="ECO:0000313" key="11">
    <source>
        <dbReference type="EMBL" id="QGY41145.1"/>
    </source>
</evidence>
<keyword evidence="6 9" id="KW-1133">Transmembrane helix</keyword>
<dbReference type="EC" id="2.3.1.269" evidence="9"/>
<name>A0A6I6JE87_9BACT</name>
<dbReference type="GO" id="GO:0016410">
    <property type="term" value="F:N-acyltransferase activity"/>
    <property type="evidence" value="ECO:0007669"/>
    <property type="project" value="UniProtKB-UniRule"/>
</dbReference>
<dbReference type="InterPro" id="IPR004563">
    <property type="entry name" value="Apolipo_AcylTrfase"/>
</dbReference>
<keyword evidence="5 9" id="KW-0812">Transmembrane</keyword>
<comment type="catalytic activity">
    <reaction evidence="9">
        <text>N-terminal S-1,2-diacyl-sn-glyceryl-L-cysteinyl-[lipoprotein] + a glycerophospholipid = N-acyl-S-1,2-diacyl-sn-glyceryl-L-cysteinyl-[lipoprotein] + a 2-acyl-sn-glycero-3-phospholipid + H(+)</text>
        <dbReference type="Rhea" id="RHEA:48228"/>
        <dbReference type="Rhea" id="RHEA-COMP:14681"/>
        <dbReference type="Rhea" id="RHEA-COMP:14684"/>
        <dbReference type="ChEBI" id="CHEBI:15378"/>
        <dbReference type="ChEBI" id="CHEBI:136912"/>
        <dbReference type="ChEBI" id="CHEBI:140656"/>
        <dbReference type="ChEBI" id="CHEBI:140657"/>
        <dbReference type="ChEBI" id="CHEBI:140660"/>
        <dbReference type="EC" id="2.3.1.269"/>
    </reaction>
</comment>
<dbReference type="PROSITE" id="PS50263">
    <property type="entry name" value="CN_HYDROLASE"/>
    <property type="match status" value="1"/>
</dbReference>
<feature type="transmembrane region" description="Helical" evidence="9">
    <location>
        <begin position="51"/>
        <end position="72"/>
    </location>
</feature>
<keyword evidence="4 9" id="KW-0808">Transferase</keyword>
<dbReference type="InterPro" id="IPR045378">
    <property type="entry name" value="LNT_N"/>
</dbReference>
<comment type="pathway">
    <text evidence="9">Protein modification; lipoprotein biosynthesis (N-acyl transfer).</text>
</comment>
<feature type="transmembrane region" description="Helical" evidence="9">
    <location>
        <begin position="478"/>
        <end position="497"/>
    </location>
</feature>
<dbReference type="InterPro" id="IPR003010">
    <property type="entry name" value="C-N_Hydrolase"/>
</dbReference>
<dbReference type="HAMAP" id="MF_01148">
    <property type="entry name" value="Lnt"/>
    <property type="match status" value="1"/>
</dbReference>
<dbReference type="PANTHER" id="PTHR38686:SF1">
    <property type="entry name" value="APOLIPOPROTEIN N-ACYLTRANSFERASE"/>
    <property type="match status" value="1"/>
</dbReference>
<accession>A0A6I6JE87</accession>
<evidence type="ECO:0000256" key="8">
    <source>
        <dbReference type="ARBA" id="ARBA00023315"/>
    </source>
</evidence>
<evidence type="ECO:0000256" key="6">
    <source>
        <dbReference type="ARBA" id="ARBA00022989"/>
    </source>
</evidence>
<comment type="subcellular location">
    <subcellularLocation>
        <location evidence="1 9">Cell membrane</location>
        <topology evidence="1 9">Multi-pass membrane protein</topology>
    </subcellularLocation>
</comment>
<keyword evidence="11" id="KW-0449">Lipoprotein</keyword>
<feature type="transmembrane region" description="Helical" evidence="9">
    <location>
        <begin position="115"/>
        <end position="139"/>
    </location>
</feature>
<evidence type="ECO:0000256" key="7">
    <source>
        <dbReference type="ARBA" id="ARBA00023136"/>
    </source>
</evidence>
<dbReference type="Pfam" id="PF00795">
    <property type="entry name" value="CN_hydrolase"/>
    <property type="match status" value="1"/>
</dbReference>
<dbReference type="KEGG" id="psel:GM415_13745"/>
<keyword evidence="12" id="KW-1185">Reference proteome</keyword>
<dbReference type="UniPathway" id="UPA00666"/>
<dbReference type="SUPFAM" id="SSF56317">
    <property type="entry name" value="Carbon-nitrogen hydrolase"/>
    <property type="match status" value="1"/>
</dbReference>
<keyword evidence="3 9" id="KW-1003">Cell membrane</keyword>
<dbReference type="Gene3D" id="3.60.110.10">
    <property type="entry name" value="Carbon-nitrogen hydrolase"/>
    <property type="match status" value="1"/>
</dbReference>
<evidence type="ECO:0000313" key="12">
    <source>
        <dbReference type="Proteomes" id="UP000428328"/>
    </source>
</evidence>
<proteinExistence type="inferred from homology"/>
<dbReference type="NCBIfam" id="TIGR00546">
    <property type="entry name" value="lnt"/>
    <property type="match status" value="1"/>
</dbReference>
<feature type="transmembrane region" description="Helical" evidence="9">
    <location>
        <begin position="159"/>
        <end position="178"/>
    </location>
</feature>
<evidence type="ECO:0000256" key="4">
    <source>
        <dbReference type="ARBA" id="ARBA00022679"/>
    </source>
</evidence>
<evidence type="ECO:0000256" key="5">
    <source>
        <dbReference type="ARBA" id="ARBA00022692"/>
    </source>
</evidence>
<dbReference type="GO" id="GO:0042158">
    <property type="term" value="P:lipoprotein biosynthetic process"/>
    <property type="evidence" value="ECO:0007669"/>
    <property type="project" value="UniProtKB-UniRule"/>
</dbReference>
<feature type="transmembrane region" description="Helical" evidence="9">
    <location>
        <begin position="78"/>
        <end position="103"/>
    </location>
</feature>
<evidence type="ECO:0000256" key="3">
    <source>
        <dbReference type="ARBA" id="ARBA00022475"/>
    </source>
</evidence>
<keyword evidence="8 9" id="KW-0012">Acyltransferase</keyword>
<sequence>MLTLVLIAAVGTWIGFANPLFHFPLAALALPLGLTWIGLRATSAGNAFKFAWIAGLLAGIGIFYWVVIPVQIYGGLPWYVALPCPALLAAALAVYYALFAVLMHVAGQRVTGIPLCLMAGLAWSTMELGMGTLLSGFPWMTLASAFTPWTFAIQGASLIGAYGLSGVLAALAVAILLYSTYRSTLWFAVCMAALITGFGVYRLQFMPQEDPSYMVSLVQGNIDQALKWEPKFQAATVKEYASLSLEAIDRNHPELVIWPETAMPFYLQDVSPFQKAVKLFAHDTHTPIVTGSPAYKVIDLKKRDYVLFNRAWLVDDLGNVTQSYDKEHLVPFGEYMPLEEYVPFKKLVQAAGDFKPGTDNKPLVIDSVALGMLICYEGIFPDLAQQQVERGATALLNISNDAWFGDTSAPKQHLDLTVLRAVEQGRWLVRCTNNGISAFVDPLGRLALVGGQFRAETLSAKIAPLKETTPYHRIHDDITFYTPLLTLALFAWVIIGVSRKTTTG</sequence>
<dbReference type="InterPro" id="IPR036526">
    <property type="entry name" value="C-N_Hydrolase_sf"/>
</dbReference>
<dbReference type="CDD" id="cd07571">
    <property type="entry name" value="ALP_N-acyl_transferase"/>
    <property type="match status" value="1"/>
</dbReference>
<dbReference type="Proteomes" id="UP000428328">
    <property type="component" value="Chromosome"/>
</dbReference>
<dbReference type="PANTHER" id="PTHR38686">
    <property type="entry name" value="APOLIPOPROTEIN N-ACYLTRANSFERASE"/>
    <property type="match status" value="1"/>
</dbReference>
<feature type="domain" description="CN hydrolase" evidence="10">
    <location>
        <begin position="218"/>
        <end position="464"/>
    </location>
</feature>
<comment type="function">
    <text evidence="9">Catalyzes the phospholipid dependent N-acylation of the N-terminal cysteine of apolipoprotein, the last step in lipoprotein maturation.</text>
</comment>
<dbReference type="GO" id="GO:0005886">
    <property type="term" value="C:plasma membrane"/>
    <property type="evidence" value="ECO:0007669"/>
    <property type="project" value="UniProtKB-SubCell"/>
</dbReference>
<feature type="transmembrane region" description="Helical" evidence="9">
    <location>
        <begin position="20"/>
        <end position="39"/>
    </location>
</feature>
<dbReference type="RefSeq" id="WP_158949122.1">
    <property type="nucleotide sequence ID" value="NZ_CP046400.1"/>
</dbReference>
<feature type="transmembrane region" description="Helical" evidence="9">
    <location>
        <begin position="185"/>
        <end position="203"/>
    </location>
</feature>
<gene>
    <name evidence="9 11" type="primary">lnt</name>
    <name evidence="11" type="ORF">GM415_13745</name>
</gene>
<evidence type="ECO:0000256" key="9">
    <source>
        <dbReference type="HAMAP-Rule" id="MF_01148"/>
    </source>
</evidence>
<evidence type="ECO:0000259" key="10">
    <source>
        <dbReference type="PROSITE" id="PS50263"/>
    </source>
</evidence>
<dbReference type="EMBL" id="CP046400">
    <property type="protein sequence ID" value="QGY41145.1"/>
    <property type="molecule type" value="Genomic_DNA"/>
</dbReference>
<protein>
    <recommendedName>
        <fullName evidence="9">Apolipoprotein N-acyltransferase</fullName>
        <shortName evidence="9">ALP N-acyltransferase</shortName>
        <ecNumber evidence="9">2.3.1.269</ecNumber>
    </recommendedName>
</protein>
<dbReference type="Pfam" id="PF20154">
    <property type="entry name" value="LNT_N"/>
    <property type="match status" value="1"/>
</dbReference>
<evidence type="ECO:0000256" key="2">
    <source>
        <dbReference type="ARBA" id="ARBA00010065"/>
    </source>
</evidence>